<accession>A0A7C9BEH4</accession>
<organism evidence="1 2">
    <name type="scientific">Salmonirosea aquatica</name>
    <dbReference type="NCBI Taxonomy" id="2654236"/>
    <lineage>
        <taxon>Bacteria</taxon>
        <taxon>Pseudomonadati</taxon>
        <taxon>Bacteroidota</taxon>
        <taxon>Cytophagia</taxon>
        <taxon>Cytophagales</taxon>
        <taxon>Spirosomataceae</taxon>
        <taxon>Salmonirosea</taxon>
    </lineage>
</organism>
<sequence>MSEIKDSLDLSRSTWQRPVVSPEWELFRATQQMSWGDLKNGVQSGILDMYRSIELGLNLQKALASPKLSQLGDKHGKDLVCRLIGLTLTVYFGRLSANPEAHWGTWRLRQTAEWLFETYSHESLRDLMYAFRREQGKFVHDLSTVMTDYLEWRAAKLEETHQARCQADVNPWPDDFKEKLPERWFLGYLTQPHANDSKNAA</sequence>
<comment type="caution">
    <text evidence="1">The sequence shown here is derived from an EMBL/GenBank/DDBJ whole genome shotgun (WGS) entry which is preliminary data.</text>
</comment>
<keyword evidence="2" id="KW-1185">Reference proteome</keyword>
<protein>
    <submittedName>
        <fullName evidence="1">Uncharacterized protein</fullName>
    </submittedName>
</protein>
<reference evidence="1 2" key="1">
    <citation type="submission" date="2019-10" db="EMBL/GenBank/DDBJ databases">
        <title>Draft Genome Sequence of Cytophagaceae sp. SJW1-29.</title>
        <authorList>
            <person name="Choi A."/>
        </authorList>
    </citation>
    <scope>NUCLEOTIDE SEQUENCE [LARGE SCALE GENOMIC DNA]</scope>
    <source>
        <strain evidence="1 2">SJW1-29</strain>
    </source>
</reference>
<evidence type="ECO:0000313" key="1">
    <source>
        <dbReference type="EMBL" id="MPR32703.1"/>
    </source>
</evidence>
<gene>
    <name evidence="1" type="ORF">GBK04_04880</name>
</gene>
<dbReference type="Proteomes" id="UP000479293">
    <property type="component" value="Unassembled WGS sequence"/>
</dbReference>
<name>A0A7C9BEH4_9BACT</name>
<dbReference type="RefSeq" id="WP_152757371.1">
    <property type="nucleotide sequence ID" value="NZ_WHLY01000002.1"/>
</dbReference>
<proteinExistence type="predicted"/>
<dbReference type="AlphaFoldDB" id="A0A7C9BEH4"/>
<evidence type="ECO:0000313" key="2">
    <source>
        <dbReference type="Proteomes" id="UP000479293"/>
    </source>
</evidence>
<dbReference type="EMBL" id="WHLY01000002">
    <property type="protein sequence ID" value="MPR32703.1"/>
    <property type="molecule type" value="Genomic_DNA"/>
</dbReference>